<evidence type="ECO:0000313" key="2">
    <source>
        <dbReference type="EMBL" id="SLM47769.1"/>
    </source>
</evidence>
<sequence length="86" mass="9860">MRILGQTGRSLIEIFKRRRMATLQPVDQHLHGPHEAPCEELEAGVEYGDGFISRMIQLSQMPRIRSPRDRNTFSIRSVPTRPAYGV</sequence>
<keyword evidence="3" id="KW-1185">Reference proteome</keyword>
<organism evidence="2 3">
    <name type="scientific">Nitrospira japonica</name>
    <dbReference type="NCBI Taxonomy" id="1325564"/>
    <lineage>
        <taxon>Bacteria</taxon>
        <taxon>Pseudomonadati</taxon>
        <taxon>Nitrospirota</taxon>
        <taxon>Nitrospiria</taxon>
        <taxon>Nitrospirales</taxon>
        <taxon>Nitrospiraceae</taxon>
        <taxon>Nitrospira</taxon>
    </lineage>
</organism>
<evidence type="ECO:0000313" key="3">
    <source>
        <dbReference type="Proteomes" id="UP000192042"/>
    </source>
</evidence>
<feature type="region of interest" description="Disordered" evidence="1">
    <location>
        <begin position="67"/>
        <end position="86"/>
    </location>
</feature>
<dbReference type="AlphaFoldDB" id="A0A1W1I4H1"/>
<dbReference type="STRING" id="1325564.NSJP_1597"/>
<protein>
    <submittedName>
        <fullName evidence="2">Uncharacterized protein</fullName>
    </submittedName>
</protein>
<dbReference type="KEGG" id="nja:NSJP_1597"/>
<evidence type="ECO:0000256" key="1">
    <source>
        <dbReference type="SAM" id="MobiDB-lite"/>
    </source>
</evidence>
<dbReference type="Proteomes" id="UP000192042">
    <property type="component" value="Chromosome I"/>
</dbReference>
<gene>
    <name evidence="2" type="ORF">NSJP_1597</name>
</gene>
<dbReference type="EMBL" id="LT828648">
    <property type="protein sequence ID" value="SLM47769.1"/>
    <property type="molecule type" value="Genomic_DNA"/>
</dbReference>
<reference evidence="2 3" key="1">
    <citation type="submission" date="2017-03" db="EMBL/GenBank/DDBJ databases">
        <authorList>
            <person name="Afonso C.L."/>
            <person name="Miller P.J."/>
            <person name="Scott M.A."/>
            <person name="Spackman E."/>
            <person name="Goraichik I."/>
            <person name="Dimitrov K.M."/>
            <person name="Suarez D.L."/>
            <person name="Swayne D.E."/>
        </authorList>
    </citation>
    <scope>NUCLEOTIDE SEQUENCE [LARGE SCALE GENOMIC DNA]</scope>
    <source>
        <strain evidence="2">Genome sequencing of Nitrospira japonica strain NJ11</strain>
    </source>
</reference>
<name>A0A1W1I4H1_9BACT</name>
<accession>A0A1W1I4H1</accession>
<proteinExistence type="predicted"/>